<evidence type="ECO:0000313" key="2">
    <source>
        <dbReference type="EMBL" id="RVT52899.1"/>
    </source>
</evidence>
<dbReference type="GO" id="GO:0005886">
    <property type="term" value="C:plasma membrane"/>
    <property type="evidence" value="ECO:0007669"/>
    <property type="project" value="UniProtKB-SubCell"/>
</dbReference>
<evidence type="ECO:0000256" key="1">
    <source>
        <dbReference type="HAMAP-Rule" id="MF_00386"/>
    </source>
</evidence>
<keyword evidence="3" id="KW-1185">Reference proteome</keyword>
<dbReference type="AlphaFoldDB" id="A0A437JZ40"/>
<keyword evidence="1" id="KW-1003">Cell membrane</keyword>
<dbReference type="OrthoDB" id="9801753at2"/>
<dbReference type="PANTHER" id="PTHR33383:SF1">
    <property type="entry name" value="MEMBRANE PROTEIN INSERTION EFFICIENCY FACTOR-RELATED"/>
    <property type="match status" value="1"/>
</dbReference>
<comment type="similarity">
    <text evidence="1">Belongs to the UPF0161 family.</text>
</comment>
<comment type="function">
    <text evidence="1">Could be involved in insertion of integral membrane proteins into the membrane.</text>
</comment>
<accession>A0A437JZ40</accession>
<protein>
    <recommendedName>
        <fullName evidence="1">Putative membrane protein insertion efficiency factor</fullName>
    </recommendedName>
</protein>
<comment type="caution">
    <text evidence="2">The sequence shown here is derived from an EMBL/GenBank/DDBJ whole genome shotgun (WGS) entry which is preliminary data.</text>
</comment>
<dbReference type="PANTHER" id="PTHR33383">
    <property type="entry name" value="MEMBRANE PROTEIN INSERTION EFFICIENCY FACTOR-RELATED"/>
    <property type="match status" value="1"/>
</dbReference>
<dbReference type="Pfam" id="PF01809">
    <property type="entry name" value="YidD"/>
    <property type="match status" value="1"/>
</dbReference>
<dbReference type="EMBL" id="SACT01000002">
    <property type="protein sequence ID" value="RVT52899.1"/>
    <property type="molecule type" value="Genomic_DNA"/>
</dbReference>
<sequence>MGQWPRQLMIGIVLAYRYLLKPWLGNACRFEPSCSQYALDALRRHGAVAGGSLAAGRLLRCHPWCDGGLDHVPARAPGLFTRLGLGADPDSPDFSHRTPS</sequence>
<organism evidence="2 3">
    <name type="scientific">Rubrivivax albus</name>
    <dbReference type="NCBI Taxonomy" id="2499835"/>
    <lineage>
        <taxon>Bacteria</taxon>
        <taxon>Pseudomonadati</taxon>
        <taxon>Pseudomonadota</taxon>
        <taxon>Betaproteobacteria</taxon>
        <taxon>Burkholderiales</taxon>
        <taxon>Sphaerotilaceae</taxon>
        <taxon>Rubrivivax</taxon>
    </lineage>
</organism>
<proteinExistence type="inferred from homology"/>
<dbReference type="HAMAP" id="MF_00386">
    <property type="entry name" value="UPF0161_YidD"/>
    <property type="match status" value="1"/>
</dbReference>
<dbReference type="Proteomes" id="UP000288178">
    <property type="component" value="Unassembled WGS sequence"/>
</dbReference>
<name>A0A437JZ40_9BURK</name>
<gene>
    <name evidence="2" type="primary">yidD</name>
    <name evidence="2" type="ORF">ENE75_10015</name>
</gene>
<dbReference type="SMART" id="SM01234">
    <property type="entry name" value="Haemolytic"/>
    <property type="match status" value="1"/>
</dbReference>
<evidence type="ECO:0000313" key="3">
    <source>
        <dbReference type="Proteomes" id="UP000288178"/>
    </source>
</evidence>
<dbReference type="RefSeq" id="WP_128198271.1">
    <property type="nucleotide sequence ID" value="NZ_SACT01000002.1"/>
</dbReference>
<dbReference type="NCBIfam" id="TIGR00278">
    <property type="entry name" value="membrane protein insertion efficiency factor YidD"/>
    <property type="match status" value="1"/>
</dbReference>
<keyword evidence="1" id="KW-0472">Membrane</keyword>
<reference evidence="2 3" key="1">
    <citation type="submission" date="2019-01" db="EMBL/GenBank/DDBJ databases">
        <authorList>
            <person name="Chen W.-M."/>
        </authorList>
    </citation>
    <scope>NUCLEOTIDE SEQUENCE [LARGE SCALE GENOMIC DNA]</scope>
    <source>
        <strain evidence="2 3">ICH-3</strain>
    </source>
</reference>
<comment type="subcellular location">
    <subcellularLocation>
        <location evidence="1">Cell membrane</location>
        <topology evidence="1">Peripheral membrane protein</topology>
        <orientation evidence="1">Cytoplasmic side</orientation>
    </subcellularLocation>
</comment>
<dbReference type="InterPro" id="IPR002696">
    <property type="entry name" value="Membr_insert_effic_factor_YidD"/>
</dbReference>